<evidence type="ECO:0000313" key="1">
    <source>
        <dbReference type="EMBL" id="KAK5944462.1"/>
    </source>
</evidence>
<protein>
    <submittedName>
        <fullName evidence="1">Uncharacterized protein</fullName>
    </submittedName>
</protein>
<name>A0ABR0RV28_9EURO</name>
<evidence type="ECO:0000313" key="2">
    <source>
        <dbReference type="Proteomes" id="UP001334248"/>
    </source>
</evidence>
<dbReference type="RefSeq" id="XP_064732552.1">
    <property type="nucleotide sequence ID" value="XM_064872172.1"/>
</dbReference>
<dbReference type="Proteomes" id="UP001334248">
    <property type="component" value="Unassembled WGS sequence"/>
</dbReference>
<dbReference type="GeneID" id="89997193"/>
<organism evidence="1 2">
    <name type="scientific">Knufia obscura</name>
    <dbReference type="NCBI Taxonomy" id="1635080"/>
    <lineage>
        <taxon>Eukaryota</taxon>
        <taxon>Fungi</taxon>
        <taxon>Dikarya</taxon>
        <taxon>Ascomycota</taxon>
        <taxon>Pezizomycotina</taxon>
        <taxon>Eurotiomycetes</taxon>
        <taxon>Chaetothyriomycetidae</taxon>
        <taxon>Chaetothyriales</taxon>
        <taxon>Trichomeriaceae</taxon>
        <taxon>Knufia</taxon>
    </lineage>
</organism>
<reference evidence="1 2" key="1">
    <citation type="journal article" date="2023" name="Res Sq">
        <title>Genomic and morphological characterization of Knufia obscura isolated from the Mars 2020 spacecraft assembly facility.</title>
        <authorList>
            <person name="Chander A.M."/>
            <person name="Teixeira M.M."/>
            <person name="Singh N.K."/>
            <person name="Williams M.P."/>
            <person name="Parker C.W."/>
            <person name="Leo P."/>
            <person name="Stajich J.E."/>
            <person name="Torok T."/>
            <person name="Tighe S."/>
            <person name="Mason C.E."/>
            <person name="Venkateswaran K."/>
        </authorList>
    </citation>
    <scope>NUCLEOTIDE SEQUENCE [LARGE SCALE GENOMIC DNA]</scope>
    <source>
        <strain evidence="1 2">CCFEE 5817</strain>
    </source>
</reference>
<comment type="caution">
    <text evidence="1">The sequence shown here is derived from an EMBL/GenBank/DDBJ whole genome shotgun (WGS) entry which is preliminary data.</text>
</comment>
<accession>A0ABR0RV28</accession>
<keyword evidence="2" id="KW-1185">Reference proteome</keyword>
<sequence>MAVDHDKPFRFLDLPLEIQRNIFSKYYEEPWEVRHKCKLYSQRGEPPLYSFSLSRNILLVNHHFHLEARLAIRESRGNTYYDRPFPYRPVPDGWFDPAIATVNSPMLASKVANYRKRFTNLKAIQLGDLDTLIDNAEQVFHGKDLWDVVRGNHNHDISGHVRRLVMCALKKDLQPEDLDGMILTTFVETRWLDVALGIGIKHNRQHVLCFNIDITHNGACVSRKKICHYNSSYLAPRELDATEANLRMLCQS</sequence>
<gene>
    <name evidence="1" type="ORF">PMZ80_003744</name>
</gene>
<proteinExistence type="predicted"/>
<dbReference type="EMBL" id="JAVHJV010000003">
    <property type="protein sequence ID" value="KAK5944462.1"/>
    <property type="molecule type" value="Genomic_DNA"/>
</dbReference>